<accession>A0AA85JRA5</accession>
<dbReference type="AlphaFoldDB" id="A0AA85JRA5"/>
<feature type="transmembrane region" description="Helical" evidence="4">
    <location>
        <begin position="341"/>
        <end position="362"/>
    </location>
</feature>
<feature type="transmembrane region" description="Helical" evidence="4">
    <location>
        <begin position="215"/>
        <end position="238"/>
    </location>
</feature>
<dbReference type="InterPro" id="IPR011701">
    <property type="entry name" value="MFS"/>
</dbReference>
<feature type="transmembrane region" description="Helical" evidence="4">
    <location>
        <begin position="25"/>
        <end position="46"/>
    </location>
</feature>
<dbReference type="PANTHER" id="PTHR23121">
    <property type="entry name" value="SODIUM-DEPENDENT GLUCOSE TRANSPORTER 1"/>
    <property type="match status" value="1"/>
</dbReference>
<reference evidence="6" key="2">
    <citation type="submission" date="2023-11" db="UniProtKB">
        <authorList>
            <consortium name="WormBaseParasite"/>
        </authorList>
    </citation>
    <scope>IDENTIFICATION</scope>
</reference>
<evidence type="ECO:0000256" key="1">
    <source>
        <dbReference type="ARBA" id="ARBA00022692"/>
    </source>
</evidence>
<evidence type="ECO:0000313" key="5">
    <source>
        <dbReference type="Proteomes" id="UP000050795"/>
    </source>
</evidence>
<feature type="transmembrane region" description="Helical" evidence="4">
    <location>
        <begin position="458"/>
        <end position="480"/>
    </location>
</feature>
<dbReference type="PANTHER" id="PTHR23121:SF9">
    <property type="entry name" value="SODIUM-DEPENDENT GLUCOSE TRANSPORTER 1"/>
    <property type="match status" value="1"/>
</dbReference>
<feature type="transmembrane region" description="Helical" evidence="4">
    <location>
        <begin position="426"/>
        <end position="446"/>
    </location>
</feature>
<evidence type="ECO:0000256" key="2">
    <source>
        <dbReference type="ARBA" id="ARBA00022989"/>
    </source>
</evidence>
<keyword evidence="5" id="KW-1185">Reference proteome</keyword>
<dbReference type="GO" id="GO:0022857">
    <property type="term" value="F:transmembrane transporter activity"/>
    <property type="evidence" value="ECO:0007669"/>
    <property type="project" value="InterPro"/>
</dbReference>
<organism evidence="5 6">
    <name type="scientific">Trichobilharzia regenti</name>
    <name type="common">Nasal bird schistosome</name>
    <dbReference type="NCBI Taxonomy" id="157069"/>
    <lineage>
        <taxon>Eukaryota</taxon>
        <taxon>Metazoa</taxon>
        <taxon>Spiralia</taxon>
        <taxon>Lophotrochozoa</taxon>
        <taxon>Platyhelminthes</taxon>
        <taxon>Trematoda</taxon>
        <taxon>Digenea</taxon>
        <taxon>Strigeidida</taxon>
        <taxon>Schistosomatoidea</taxon>
        <taxon>Schistosomatidae</taxon>
        <taxon>Trichobilharzia</taxon>
    </lineage>
</organism>
<proteinExistence type="predicted"/>
<feature type="transmembrane region" description="Helical" evidence="4">
    <location>
        <begin position="120"/>
        <end position="137"/>
    </location>
</feature>
<name>A0AA85JRA5_TRIRE</name>
<dbReference type="InterPro" id="IPR036259">
    <property type="entry name" value="MFS_trans_sf"/>
</dbReference>
<keyword evidence="3 4" id="KW-0472">Membrane</keyword>
<feature type="transmembrane region" description="Helical" evidence="4">
    <location>
        <begin position="394"/>
        <end position="414"/>
    </location>
</feature>
<dbReference type="WBParaSite" id="TREG1_36110.1">
    <property type="protein sequence ID" value="TREG1_36110.1"/>
    <property type="gene ID" value="TREG1_36110"/>
</dbReference>
<feature type="transmembrane region" description="Helical" evidence="4">
    <location>
        <begin position="300"/>
        <end position="321"/>
    </location>
</feature>
<dbReference type="Proteomes" id="UP000050795">
    <property type="component" value="Unassembled WGS sequence"/>
</dbReference>
<feature type="transmembrane region" description="Helical" evidence="4">
    <location>
        <begin position="95"/>
        <end position="114"/>
    </location>
</feature>
<dbReference type="SUPFAM" id="SSF103473">
    <property type="entry name" value="MFS general substrate transporter"/>
    <property type="match status" value="1"/>
</dbReference>
<feature type="transmembrane region" description="Helical" evidence="4">
    <location>
        <begin position="369"/>
        <end position="388"/>
    </location>
</feature>
<dbReference type="Pfam" id="PF07690">
    <property type="entry name" value="MFS_1"/>
    <property type="match status" value="1"/>
</dbReference>
<keyword evidence="2 4" id="KW-1133">Transmembrane helix</keyword>
<evidence type="ECO:0000256" key="3">
    <source>
        <dbReference type="ARBA" id="ARBA00023136"/>
    </source>
</evidence>
<feature type="transmembrane region" description="Helical" evidence="4">
    <location>
        <begin position="66"/>
        <end position="88"/>
    </location>
</feature>
<reference evidence="5" key="1">
    <citation type="submission" date="2022-06" db="EMBL/GenBank/DDBJ databases">
        <authorList>
            <person name="Berger JAMES D."/>
            <person name="Berger JAMES D."/>
        </authorList>
    </citation>
    <scope>NUCLEOTIDE SEQUENCE [LARGE SCALE GENOMIC DNA]</scope>
</reference>
<keyword evidence="1 4" id="KW-0812">Transmembrane</keyword>
<feature type="transmembrane region" description="Helical" evidence="4">
    <location>
        <begin position="157"/>
        <end position="175"/>
    </location>
</feature>
<sequence length="552" mass="60314">MMDEIGESVVISPTGRRLLRFRKTIHAKIAKTSALCFTWICLGLYSEVLGPTLPTLMHNTRSDYEHIGMALSTRAIGLLFGSLFGGILSDRFKGLRGVFIMSSLIVGAISTIIVPWCSDIIALTLVLFIAGVSHGFLTTNGNPLLASVWEAKAAGPFSLMHSGYGMGAAIAPLLIKPFTLPSVPKNDTTITSDTPTGINATNNNTAKDLVLVDAVVPYSIISGIIFSCVAYFLCIICIDQPTFILTTKRDKEKITSSSSTASPLPDKKLHEKSSINLSKLYKRFHSFCLRTSRSVTKTKILVICCTFVTFFTVVGNERVFGKFMFTYALYGPVRLSTSDGYLINLIYWVCFCSARIITFFIALYISENIVLITLAFGTLLSSIGLIVLPHTKFWFFLCTTLFSLFKSPLFPATLGCINNASEISGFLVIIVNFGSSSGATLLQYTAGNLIQTHGQFVFPYLVMGTACLLVITACILIIGLKHIGSRFRRVSNISSESMGDTIDNNNNINSSPLQTKTIAPTLPRTSAIIPKSFNVEEKLFNVDLNNNESNKL</sequence>
<evidence type="ECO:0000313" key="6">
    <source>
        <dbReference type="WBParaSite" id="TREG1_36110.1"/>
    </source>
</evidence>
<dbReference type="Gene3D" id="1.20.1250.20">
    <property type="entry name" value="MFS general substrate transporter like domains"/>
    <property type="match status" value="1"/>
</dbReference>
<protein>
    <submittedName>
        <fullName evidence="6">MFS domain-containing protein</fullName>
    </submittedName>
</protein>
<evidence type="ECO:0000256" key="4">
    <source>
        <dbReference type="SAM" id="Phobius"/>
    </source>
</evidence>